<evidence type="ECO:0000256" key="5">
    <source>
        <dbReference type="ARBA" id="ARBA00022723"/>
    </source>
</evidence>
<dbReference type="Gene3D" id="1.10.8.640">
    <property type="entry name" value="Cytochrome C biogenesis protein"/>
    <property type="match status" value="1"/>
</dbReference>
<feature type="domain" description="Cytochrome c-type biogenesis protein H Ig-like" evidence="12">
    <location>
        <begin position="468"/>
        <end position="549"/>
    </location>
</feature>
<comment type="similarity">
    <text evidence="3 10">Belongs to the CcmH/CycL/Ccl2/NrfF family.</text>
</comment>
<dbReference type="InterPro" id="IPR051263">
    <property type="entry name" value="C-type_cytochrome_biogenesis"/>
</dbReference>
<keyword evidence="10" id="KW-1133">Transmembrane helix</keyword>
<accession>A0A699KVH7</accession>
<dbReference type="CDD" id="cd16378">
    <property type="entry name" value="CcmH_N"/>
    <property type="match status" value="1"/>
</dbReference>
<keyword evidence="7" id="KW-0677">Repeat</keyword>
<comment type="caution">
    <text evidence="14">The sequence shown here is derived from an EMBL/GenBank/DDBJ whole genome shotgun (WGS) entry which is preliminary data.</text>
</comment>
<keyword evidence="10" id="KW-0496">Mitochondrion</keyword>
<evidence type="ECO:0000256" key="2">
    <source>
        <dbReference type="ARBA" id="ARBA00004434"/>
    </source>
</evidence>
<dbReference type="Pfam" id="PF23892">
    <property type="entry name" value="Ig_CycH"/>
    <property type="match status" value="1"/>
</dbReference>
<feature type="non-terminal residue" evidence="14">
    <location>
        <position position="637"/>
    </location>
</feature>
<organism evidence="14">
    <name type="scientific">Tanacetum cinerariifolium</name>
    <name type="common">Dalmatian daisy</name>
    <name type="synonym">Chrysanthemum cinerariifolium</name>
    <dbReference type="NCBI Taxonomy" id="118510"/>
    <lineage>
        <taxon>Eukaryota</taxon>
        <taxon>Viridiplantae</taxon>
        <taxon>Streptophyta</taxon>
        <taxon>Embryophyta</taxon>
        <taxon>Tracheophyta</taxon>
        <taxon>Spermatophyta</taxon>
        <taxon>Magnoliopsida</taxon>
        <taxon>eudicotyledons</taxon>
        <taxon>Gunneridae</taxon>
        <taxon>Pentapetalae</taxon>
        <taxon>asterids</taxon>
        <taxon>campanulids</taxon>
        <taxon>Asterales</taxon>
        <taxon>Asteraceae</taxon>
        <taxon>Asteroideae</taxon>
        <taxon>Anthemideae</taxon>
        <taxon>Anthemidinae</taxon>
        <taxon>Tanacetum</taxon>
    </lineage>
</organism>
<dbReference type="Gene3D" id="1.25.40.10">
    <property type="entry name" value="Tetratricopeptide repeat domain"/>
    <property type="match status" value="1"/>
</dbReference>
<dbReference type="FunFam" id="1.10.8.640:FF:000001">
    <property type="entry name" value="Cytochrome c-type biogenesis protein"/>
    <property type="match status" value="1"/>
</dbReference>
<comment type="subcellular location">
    <subcellularLocation>
        <location evidence="1">Cell envelope</location>
    </subcellularLocation>
    <subcellularLocation>
        <location evidence="2">Mitochondrion inner membrane</location>
        <topology evidence="2">Single-pass membrane protein</topology>
    </subcellularLocation>
</comment>
<evidence type="ECO:0000256" key="9">
    <source>
        <dbReference type="ARBA" id="ARBA00023004"/>
    </source>
</evidence>
<dbReference type="PANTHER" id="PTHR47870">
    <property type="entry name" value="CYTOCHROME C-TYPE BIOGENESIS PROTEIN CCMH"/>
    <property type="match status" value="1"/>
</dbReference>
<gene>
    <name evidence="14" type="ORF">Tci_683393</name>
</gene>
<evidence type="ECO:0000259" key="12">
    <source>
        <dbReference type="Pfam" id="PF23892"/>
    </source>
</evidence>
<keyword evidence="10" id="KW-0472">Membrane</keyword>
<dbReference type="AlphaFoldDB" id="A0A699KVH7"/>
<feature type="transmembrane region" description="Helical" evidence="10">
    <location>
        <begin position="269"/>
        <end position="288"/>
    </location>
</feature>
<reference evidence="14" key="1">
    <citation type="journal article" date="2019" name="Sci. Rep.">
        <title>Draft genome of Tanacetum cinerariifolium, the natural source of mosquito coil.</title>
        <authorList>
            <person name="Yamashiro T."/>
            <person name="Shiraishi A."/>
            <person name="Satake H."/>
            <person name="Nakayama K."/>
        </authorList>
    </citation>
    <scope>NUCLEOTIDE SEQUENCE</scope>
</reference>
<proteinExistence type="inferred from homology"/>
<keyword evidence="5 10" id="KW-0479">Metal-binding</keyword>
<evidence type="ECO:0000256" key="7">
    <source>
        <dbReference type="ARBA" id="ARBA00022737"/>
    </source>
</evidence>
<evidence type="ECO:0000256" key="8">
    <source>
        <dbReference type="ARBA" id="ARBA00022748"/>
    </source>
</evidence>
<dbReference type="InterPro" id="IPR017560">
    <property type="entry name" value="Cyt_c_biogenesis_CcmI"/>
</dbReference>
<dbReference type="NCBIfam" id="TIGR03142">
    <property type="entry name" value="cytochro_ccmI"/>
    <property type="match status" value="1"/>
</dbReference>
<dbReference type="InterPro" id="IPR005616">
    <property type="entry name" value="CcmH/CycL/Ccl2/NrfF_N"/>
</dbReference>
<sequence>MTLLNDEDGMPDPIFPDDGVHVGAELAREGVGSAPGDVSAIKASSRASALLQGIPRRRAGVLAQRVRWLVAGLVLALGCGGVAQAAIDAYTFKDEAERGRYAELTRELRCPKCQNQDIADSNAPIAADLRKEIYRMLGEGQSNQQIIDFMVDRYGEFVRYKPELNAHTWLLWFGPAGLLLGGVALIGVIVVRRRRSSRDATDGLSDEEHRTALNVALYQERIAELQAQQEEGVLSAAQLEGGRAEAARELLADTEGSSAERASRLGKPWPVLAAILVPVLALGLYLHFGASDKVELAREFSQPPGSLAQMTERLERAVKAQPDSAESAYFLARTYMAQDRPADAARKFERAAKLAGRQPELLGQWAQALYFAGNKAWSPQIQGIAEEALKLNPREVTSLGLMGINAFESQHFDQAVSYWTRLLAVLPPNDPSREALEGGIKRAGDNLVQNGGKLETTQPMAVPGARMKVRVALSASVQDKVQPGDSVFVFARAVSGPPAPLAVKRITVADLPLEVELSDADAMMPQLKLSNFAEVQLVARVSRAGQPTAVTPLTQRVESLYVSRRPFCLVESGGGIDRSVCGSASGIAEFRAEFGAHPDYPRPVADPAARHSADRATDAAVRADPCAGSENVLAFRS</sequence>
<dbReference type="SUPFAM" id="SSF48452">
    <property type="entry name" value="TPR-like"/>
    <property type="match status" value="1"/>
</dbReference>
<dbReference type="InterPro" id="IPR011990">
    <property type="entry name" value="TPR-like_helical_dom_sf"/>
</dbReference>
<dbReference type="GO" id="GO:0017004">
    <property type="term" value="P:cytochrome complex assembly"/>
    <property type="evidence" value="ECO:0007669"/>
    <property type="project" value="UniProtKB-KW"/>
</dbReference>
<dbReference type="GO" id="GO:0005886">
    <property type="term" value="C:plasma membrane"/>
    <property type="evidence" value="ECO:0007669"/>
    <property type="project" value="TreeGrafter"/>
</dbReference>
<evidence type="ECO:0000256" key="10">
    <source>
        <dbReference type="RuleBase" id="RU364112"/>
    </source>
</evidence>
<evidence type="ECO:0000256" key="4">
    <source>
        <dbReference type="ARBA" id="ARBA00022617"/>
    </source>
</evidence>
<feature type="domain" description="Cytochrome c-type biogenesis protein H TPR" evidence="13">
    <location>
        <begin position="314"/>
        <end position="432"/>
    </location>
</feature>
<evidence type="ECO:0000256" key="3">
    <source>
        <dbReference type="ARBA" id="ARBA00010342"/>
    </source>
</evidence>
<dbReference type="InterPro" id="IPR056413">
    <property type="entry name" value="TPR_CcmH_CycH"/>
</dbReference>
<feature type="transmembrane region" description="Helical" evidence="10">
    <location>
        <begin position="66"/>
        <end position="87"/>
    </location>
</feature>
<dbReference type="Pfam" id="PF03918">
    <property type="entry name" value="CcmH"/>
    <property type="match status" value="1"/>
</dbReference>
<keyword evidence="8" id="KW-0201">Cytochrome c-type biogenesis</keyword>
<dbReference type="PANTHER" id="PTHR47870:SF4">
    <property type="entry name" value="CYTOCHROME C-TYPE BIOGENESIS PROTEIN CYCH"/>
    <property type="match status" value="1"/>
</dbReference>
<dbReference type="GO" id="GO:0005743">
    <property type="term" value="C:mitochondrial inner membrane"/>
    <property type="evidence" value="ECO:0007669"/>
    <property type="project" value="UniProtKB-SubCell"/>
</dbReference>
<evidence type="ECO:0000259" key="13">
    <source>
        <dbReference type="Pfam" id="PF23914"/>
    </source>
</evidence>
<dbReference type="InterPro" id="IPR056412">
    <property type="entry name" value="Ig_CycH"/>
</dbReference>
<evidence type="ECO:0000259" key="11">
    <source>
        <dbReference type="Pfam" id="PF03918"/>
    </source>
</evidence>
<keyword evidence="10" id="KW-0812">Transmembrane</keyword>
<dbReference type="EMBL" id="BKCJ010555044">
    <property type="protein sequence ID" value="GFB11422.1"/>
    <property type="molecule type" value="Genomic_DNA"/>
</dbReference>
<evidence type="ECO:0000313" key="14">
    <source>
        <dbReference type="EMBL" id="GFB11422.1"/>
    </source>
</evidence>
<protein>
    <recommendedName>
        <fullName evidence="10">Cytochrome c-type biogenesis protein</fullName>
    </recommendedName>
</protein>
<keyword evidence="10" id="KW-0999">Mitochondrion inner membrane</keyword>
<feature type="domain" description="CcmH/CycL/Ccl2/NrfF N-terminal" evidence="11">
    <location>
        <begin position="75"/>
        <end position="211"/>
    </location>
</feature>
<dbReference type="GO" id="GO:0046872">
    <property type="term" value="F:metal ion binding"/>
    <property type="evidence" value="ECO:0007669"/>
    <property type="project" value="UniProtKB-KW"/>
</dbReference>
<keyword evidence="6" id="KW-0732">Signal</keyword>
<dbReference type="InterPro" id="IPR038297">
    <property type="entry name" value="CcmH/CycL/NrfF/Ccl2_sf"/>
</dbReference>
<feature type="transmembrane region" description="Helical" evidence="10">
    <location>
        <begin position="169"/>
        <end position="191"/>
    </location>
</feature>
<evidence type="ECO:0000256" key="6">
    <source>
        <dbReference type="ARBA" id="ARBA00022729"/>
    </source>
</evidence>
<evidence type="ECO:0000256" key="1">
    <source>
        <dbReference type="ARBA" id="ARBA00004196"/>
    </source>
</evidence>
<name>A0A699KVH7_TANCI</name>
<keyword evidence="9 10" id="KW-0408">Iron</keyword>
<comment type="caution">
    <text evidence="10">Lacks conserved residue(s) required for the propagation of feature annotation.</text>
</comment>
<dbReference type="Pfam" id="PF23914">
    <property type="entry name" value="TPR_CcmH_CycH"/>
    <property type="match status" value="1"/>
</dbReference>
<keyword evidence="4 10" id="KW-0349">Heme</keyword>